<dbReference type="GO" id="GO:0022857">
    <property type="term" value="F:transmembrane transporter activity"/>
    <property type="evidence" value="ECO:0007669"/>
    <property type="project" value="InterPro"/>
</dbReference>
<feature type="region of interest" description="Disordered" evidence="9">
    <location>
        <begin position="1"/>
        <end position="21"/>
    </location>
</feature>
<dbReference type="OrthoDB" id="92598at2"/>
<comment type="caution">
    <text evidence="11">The sequence shown here is derived from an EMBL/GenBank/DDBJ whole genome shotgun (WGS) entry which is preliminary data.</text>
</comment>
<accession>A0A2S9QS20</accession>
<gene>
    <name evidence="11" type="ORF">B4915_01555</name>
</gene>
<dbReference type="EMBL" id="MWZD01000012">
    <property type="protein sequence ID" value="PRI12384.1"/>
    <property type="molecule type" value="Genomic_DNA"/>
</dbReference>
<keyword evidence="12" id="KW-1185">Reference proteome</keyword>
<name>A0A2S9QS20_9MICO</name>
<dbReference type="PANTHER" id="PTHR30614:SF0">
    <property type="entry name" value="L-CYSTINE TRANSPORT SYSTEM PERMEASE PROTEIN TCYL"/>
    <property type="match status" value="1"/>
</dbReference>
<dbReference type="GO" id="GO:0043190">
    <property type="term" value="C:ATP-binding cassette (ABC) transporter complex"/>
    <property type="evidence" value="ECO:0007669"/>
    <property type="project" value="InterPro"/>
</dbReference>
<dbReference type="GO" id="GO:0006865">
    <property type="term" value="P:amino acid transport"/>
    <property type="evidence" value="ECO:0007669"/>
    <property type="project" value="UniProtKB-KW"/>
</dbReference>
<evidence type="ECO:0000256" key="8">
    <source>
        <dbReference type="RuleBase" id="RU363032"/>
    </source>
</evidence>
<dbReference type="NCBIfam" id="TIGR01726">
    <property type="entry name" value="HEQRo_perm_3TM"/>
    <property type="match status" value="1"/>
</dbReference>
<feature type="transmembrane region" description="Helical" evidence="8">
    <location>
        <begin position="38"/>
        <end position="57"/>
    </location>
</feature>
<feature type="domain" description="ABC transmembrane type-1" evidence="10">
    <location>
        <begin position="79"/>
        <end position="286"/>
    </location>
</feature>
<dbReference type="CDD" id="cd06261">
    <property type="entry name" value="TM_PBP2"/>
    <property type="match status" value="1"/>
</dbReference>
<feature type="region of interest" description="Disordered" evidence="9">
    <location>
        <begin position="316"/>
        <end position="355"/>
    </location>
</feature>
<dbReference type="SUPFAM" id="SSF161098">
    <property type="entry name" value="MetI-like"/>
    <property type="match status" value="1"/>
</dbReference>
<feature type="transmembrane region" description="Helical" evidence="8">
    <location>
        <begin position="78"/>
        <end position="103"/>
    </location>
</feature>
<evidence type="ECO:0000256" key="6">
    <source>
        <dbReference type="ARBA" id="ARBA00022989"/>
    </source>
</evidence>
<proteinExistence type="inferred from homology"/>
<dbReference type="PANTHER" id="PTHR30614">
    <property type="entry name" value="MEMBRANE COMPONENT OF AMINO ACID ABC TRANSPORTER"/>
    <property type="match status" value="1"/>
</dbReference>
<dbReference type="Proteomes" id="UP000238650">
    <property type="component" value="Unassembled WGS sequence"/>
</dbReference>
<evidence type="ECO:0000256" key="7">
    <source>
        <dbReference type="ARBA" id="ARBA00023136"/>
    </source>
</evidence>
<dbReference type="InterPro" id="IPR035906">
    <property type="entry name" value="MetI-like_sf"/>
</dbReference>
<dbReference type="AlphaFoldDB" id="A0A2S9QS20"/>
<evidence type="ECO:0000256" key="4">
    <source>
        <dbReference type="ARBA" id="ARBA00022692"/>
    </source>
</evidence>
<feature type="transmembrane region" description="Helical" evidence="8">
    <location>
        <begin position="115"/>
        <end position="141"/>
    </location>
</feature>
<dbReference type="Pfam" id="PF00528">
    <property type="entry name" value="BPD_transp_1"/>
    <property type="match status" value="1"/>
</dbReference>
<comment type="similarity">
    <text evidence="8">Belongs to the binding-protein-dependent transport system permease family.</text>
</comment>
<keyword evidence="2 8" id="KW-0813">Transport</keyword>
<evidence type="ECO:0000256" key="2">
    <source>
        <dbReference type="ARBA" id="ARBA00022448"/>
    </source>
</evidence>
<evidence type="ECO:0000256" key="5">
    <source>
        <dbReference type="ARBA" id="ARBA00022970"/>
    </source>
</evidence>
<feature type="transmembrane region" description="Helical" evidence="8">
    <location>
        <begin position="268"/>
        <end position="289"/>
    </location>
</feature>
<dbReference type="Gene3D" id="1.10.3720.10">
    <property type="entry name" value="MetI-like"/>
    <property type="match status" value="1"/>
</dbReference>
<evidence type="ECO:0000313" key="11">
    <source>
        <dbReference type="EMBL" id="PRI12384.1"/>
    </source>
</evidence>
<evidence type="ECO:0000259" key="10">
    <source>
        <dbReference type="PROSITE" id="PS50928"/>
    </source>
</evidence>
<dbReference type="RefSeq" id="WP_105804088.1">
    <property type="nucleotide sequence ID" value="NZ_MWZD01000012.1"/>
</dbReference>
<sequence length="355" mass="38821">MTDTASRAPSGETPSGPAAHATPEQIQAIRLRHPWRTVFAAVLVIIAALFLYDTAFNRPVYGWPEVGKYLFDVRIVTGAWYTLQLTVYSMVIAILLGVALAVMRQSPNPVVRSVAWVYLWLFRGTPVYVQLTFWGLVPVIYKSIELGIPFTEAVLSLTTKELLSYFTLAVIGLALNEAAYMAEIVRAGLLSVDQGQHEASTALGLGWWHTMSRVILPQAMRVIIPPTGNEVISMLKTTSLVTAVPFTLDLYGRAKDISAVTYQPVPMLIVASIWYLAATSILMVGQYYLERHFSKGVTRRPDVMKPSVETAAVDVVGEPAEGGDVASRRGAHPTYREPGGEDEIVPPHQRPGGGA</sequence>
<dbReference type="PROSITE" id="PS50928">
    <property type="entry name" value="ABC_TM1"/>
    <property type="match status" value="1"/>
</dbReference>
<dbReference type="InterPro" id="IPR043429">
    <property type="entry name" value="ArtM/GltK/GlnP/TcyL/YhdX-like"/>
</dbReference>
<keyword evidence="3" id="KW-1003">Cell membrane</keyword>
<evidence type="ECO:0000313" key="12">
    <source>
        <dbReference type="Proteomes" id="UP000238650"/>
    </source>
</evidence>
<keyword evidence="5" id="KW-0029">Amino-acid transport</keyword>
<comment type="subcellular location">
    <subcellularLocation>
        <location evidence="1 8">Cell membrane</location>
        <topology evidence="1 8">Multi-pass membrane protein</topology>
    </subcellularLocation>
</comment>
<dbReference type="InterPro" id="IPR010065">
    <property type="entry name" value="AA_ABC_transptr_permease_3TM"/>
</dbReference>
<evidence type="ECO:0000256" key="9">
    <source>
        <dbReference type="SAM" id="MobiDB-lite"/>
    </source>
</evidence>
<keyword evidence="7 8" id="KW-0472">Membrane</keyword>
<keyword evidence="6 8" id="KW-1133">Transmembrane helix</keyword>
<dbReference type="InterPro" id="IPR000515">
    <property type="entry name" value="MetI-like"/>
</dbReference>
<organism evidence="11 12">
    <name type="scientific">Leucobacter massiliensis</name>
    <dbReference type="NCBI Taxonomy" id="1686285"/>
    <lineage>
        <taxon>Bacteria</taxon>
        <taxon>Bacillati</taxon>
        <taxon>Actinomycetota</taxon>
        <taxon>Actinomycetes</taxon>
        <taxon>Micrococcales</taxon>
        <taxon>Microbacteriaceae</taxon>
        <taxon>Leucobacter</taxon>
    </lineage>
</organism>
<keyword evidence="4 8" id="KW-0812">Transmembrane</keyword>
<evidence type="ECO:0000256" key="1">
    <source>
        <dbReference type="ARBA" id="ARBA00004651"/>
    </source>
</evidence>
<protein>
    <submittedName>
        <fullName evidence="11">ABC transporter permease</fullName>
    </submittedName>
</protein>
<reference evidence="11 12" key="1">
    <citation type="journal article" date="2017" name="New Microbes New Infect">
        <title>Genome sequence of 'Leucobacter massiliensis' sp. nov. isolated from human pharynx after travel to the 2014 Hajj.</title>
        <authorList>
            <person name="Leangapichart T."/>
            <person name="Gautret P."/>
            <person name="Nguyen T.T."/>
            <person name="Armstrong N."/>
            <person name="Rolain J.M."/>
        </authorList>
    </citation>
    <scope>NUCLEOTIDE SEQUENCE [LARGE SCALE GENOMIC DNA]</scope>
    <source>
        <strain evidence="11 12">122RC15</strain>
    </source>
</reference>
<evidence type="ECO:0000256" key="3">
    <source>
        <dbReference type="ARBA" id="ARBA00022475"/>
    </source>
</evidence>